<dbReference type="SUPFAM" id="SSF81321">
    <property type="entry name" value="Family A G protein-coupled receptor-like"/>
    <property type="match status" value="1"/>
</dbReference>
<dbReference type="GO" id="GO:0016020">
    <property type="term" value="C:membrane"/>
    <property type="evidence" value="ECO:0007669"/>
    <property type="project" value="UniProtKB-SubCell"/>
</dbReference>
<keyword evidence="8" id="KW-1185">Reference proteome</keyword>
<evidence type="ECO:0000256" key="3">
    <source>
        <dbReference type="ARBA" id="ARBA00022989"/>
    </source>
</evidence>
<dbReference type="EMBL" id="AZBU02000010">
    <property type="protein sequence ID" value="TKR62902.1"/>
    <property type="molecule type" value="Genomic_DNA"/>
</dbReference>
<sequence length="263" mass="29992">MGNGLIVLATLTQKSLHNPCNILIGIQAVSDIIMQISHIFYVYSAWNELLVSFYTCYYVNFIFISCNDFSILMVFFISLDRFIASKEPILHKNINHKYYIAGILLICFCYCAIFKYLMFTSLTDEMTMCLIAQSVTGSTTMVWLVASSVLNVGVILIYSFLVRSFKSSESEYRTINKSLKTMITVHVFGWFLTMAGGIFLSMTAPTLRVFSAMEATGGIAANINLAAPFFIYYFRSTLYRKAFQKVFRRMGFKRRTNQIMTTA</sequence>
<comment type="subcellular location">
    <subcellularLocation>
        <location evidence="1">Membrane</location>
    </subcellularLocation>
</comment>
<comment type="caution">
    <text evidence="7">The sequence shown here is derived from an EMBL/GenBank/DDBJ whole genome shotgun (WGS) entry which is preliminary data.</text>
</comment>
<dbReference type="InterPro" id="IPR047130">
    <property type="entry name" value="7TM_GPCR_Srsx_nematod"/>
</dbReference>
<dbReference type="Pfam" id="PF10320">
    <property type="entry name" value="7TM_GPCR_Srsx"/>
    <property type="match status" value="1"/>
</dbReference>
<evidence type="ECO:0000256" key="4">
    <source>
        <dbReference type="ARBA" id="ARBA00023136"/>
    </source>
</evidence>
<accession>A0A4U5M2K8</accession>
<dbReference type="AlphaFoldDB" id="A0A4U5M2K8"/>
<gene>
    <name evidence="7" type="ORF">L596_026804</name>
</gene>
<dbReference type="PANTHER" id="PTHR23360:SF5">
    <property type="entry name" value="G-PROTEIN COUPLED RECEPTORS FAMILY 1 PROFILE DOMAIN-CONTAINING PROTEIN"/>
    <property type="match status" value="1"/>
</dbReference>
<evidence type="ECO:0000259" key="6">
    <source>
        <dbReference type="PROSITE" id="PS50262"/>
    </source>
</evidence>
<dbReference type="CDD" id="cd00637">
    <property type="entry name" value="7tm_classA_rhodopsin-like"/>
    <property type="match status" value="1"/>
</dbReference>
<dbReference type="InterPro" id="IPR019424">
    <property type="entry name" value="7TM_GPCR_Srsx"/>
</dbReference>
<dbReference type="PROSITE" id="PS50262">
    <property type="entry name" value="G_PROTEIN_RECEP_F1_2"/>
    <property type="match status" value="1"/>
</dbReference>
<dbReference type="PANTHER" id="PTHR23360">
    <property type="entry name" value="G-PROTEIN COUPLED RECEPTORS FAMILY 1 PROFILE DOMAIN-CONTAINING PROTEIN-RELATED"/>
    <property type="match status" value="1"/>
</dbReference>
<reference evidence="7 8" key="2">
    <citation type="journal article" date="2019" name="G3 (Bethesda)">
        <title>Hybrid Assembly of the Genome of the Entomopathogenic Nematode Steinernema carpocapsae Identifies the X-Chromosome.</title>
        <authorList>
            <person name="Serra L."/>
            <person name="Macchietto M."/>
            <person name="Macias-Munoz A."/>
            <person name="McGill C.J."/>
            <person name="Rodriguez I.M."/>
            <person name="Rodriguez B."/>
            <person name="Murad R."/>
            <person name="Mortazavi A."/>
        </authorList>
    </citation>
    <scope>NUCLEOTIDE SEQUENCE [LARGE SCALE GENOMIC DNA]</scope>
    <source>
        <strain evidence="7 8">ALL</strain>
    </source>
</reference>
<name>A0A4U5M2K8_STECR</name>
<keyword evidence="3 5" id="KW-1133">Transmembrane helix</keyword>
<dbReference type="SMART" id="SM01381">
    <property type="entry name" value="7TM_GPCR_Srsx"/>
    <property type="match status" value="1"/>
</dbReference>
<feature type="transmembrane region" description="Helical" evidence="5">
    <location>
        <begin position="58"/>
        <end position="77"/>
    </location>
</feature>
<feature type="transmembrane region" description="Helical" evidence="5">
    <location>
        <begin position="183"/>
        <end position="203"/>
    </location>
</feature>
<keyword evidence="4 5" id="KW-0472">Membrane</keyword>
<feature type="transmembrane region" description="Helical" evidence="5">
    <location>
        <begin position="215"/>
        <end position="234"/>
    </location>
</feature>
<evidence type="ECO:0000256" key="5">
    <source>
        <dbReference type="SAM" id="Phobius"/>
    </source>
</evidence>
<evidence type="ECO:0000313" key="7">
    <source>
        <dbReference type="EMBL" id="TKR62902.1"/>
    </source>
</evidence>
<evidence type="ECO:0000256" key="2">
    <source>
        <dbReference type="ARBA" id="ARBA00022692"/>
    </source>
</evidence>
<proteinExistence type="predicted"/>
<feature type="transmembrane region" description="Helical" evidence="5">
    <location>
        <begin position="98"/>
        <end position="118"/>
    </location>
</feature>
<reference evidence="7 8" key="1">
    <citation type="journal article" date="2015" name="Genome Biol.">
        <title>Comparative genomics of Steinernema reveals deeply conserved gene regulatory networks.</title>
        <authorList>
            <person name="Dillman A.R."/>
            <person name="Macchietto M."/>
            <person name="Porter C.F."/>
            <person name="Rogers A."/>
            <person name="Williams B."/>
            <person name="Antoshechkin I."/>
            <person name="Lee M.M."/>
            <person name="Goodwin Z."/>
            <person name="Lu X."/>
            <person name="Lewis E.E."/>
            <person name="Goodrich-Blair H."/>
            <person name="Stock S.P."/>
            <person name="Adams B.J."/>
            <person name="Sternberg P.W."/>
            <person name="Mortazavi A."/>
        </authorList>
    </citation>
    <scope>NUCLEOTIDE SEQUENCE [LARGE SCALE GENOMIC DNA]</scope>
    <source>
        <strain evidence="7 8">ALL</strain>
    </source>
</reference>
<dbReference type="InterPro" id="IPR000276">
    <property type="entry name" value="GPCR_Rhodpsn"/>
</dbReference>
<evidence type="ECO:0000313" key="8">
    <source>
        <dbReference type="Proteomes" id="UP000298663"/>
    </source>
</evidence>
<evidence type="ECO:0000256" key="1">
    <source>
        <dbReference type="ARBA" id="ARBA00004370"/>
    </source>
</evidence>
<dbReference type="InterPro" id="IPR017452">
    <property type="entry name" value="GPCR_Rhodpsn_7TM"/>
</dbReference>
<feature type="transmembrane region" description="Helical" evidence="5">
    <location>
        <begin position="21"/>
        <end position="46"/>
    </location>
</feature>
<dbReference type="GO" id="GO:0004930">
    <property type="term" value="F:G protein-coupled receptor activity"/>
    <property type="evidence" value="ECO:0007669"/>
    <property type="project" value="InterPro"/>
</dbReference>
<dbReference type="Proteomes" id="UP000298663">
    <property type="component" value="Unassembled WGS sequence"/>
</dbReference>
<protein>
    <recommendedName>
        <fullName evidence="6">G-protein coupled receptors family 1 profile domain-containing protein</fullName>
    </recommendedName>
</protein>
<dbReference type="Gene3D" id="1.20.1070.10">
    <property type="entry name" value="Rhodopsin 7-helix transmembrane proteins"/>
    <property type="match status" value="1"/>
</dbReference>
<feature type="domain" description="G-protein coupled receptors family 1 profile" evidence="6">
    <location>
        <begin position="2"/>
        <end position="232"/>
    </location>
</feature>
<keyword evidence="2 5" id="KW-0812">Transmembrane</keyword>
<dbReference type="OrthoDB" id="5820127at2759"/>
<organism evidence="7 8">
    <name type="scientific">Steinernema carpocapsae</name>
    <name type="common">Entomopathogenic nematode</name>
    <dbReference type="NCBI Taxonomy" id="34508"/>
    <lineage>
        <taxon>Eukaryota</taxon>
        <taxon>Metazoa</taxon>
        <taxon>Ecdysozoa</taxon>
        <taxon>Nematoda</taxon>
        <taxon>Chromadorea</taxon>
        <taxon>Rhabditida</taxon>
        <taxon>Tylenchina</taxon>
        <taxon>Panagrolaimomorpha</taxon>
        <taxon>Strongyloidoidea</taxon>
        <taxon>Steinernematidae</taxon>
        <taxon>Steinernema</taxon>
    </lineage>
</organism>
<feature type="transmembrane region" description="Helical" evidence="5">
    <location>
        <begin position="141"/>
        <end position="162"/>
    </location>
</feature>